<feature type="compositionally biased region" description="Basic residues" evidence="1">
    <location>
        <begin position="15"/>
        <end position="28"/>
    </location>
</feature>
<protein>
    <submittedName>
        <fullName evidence="2">Uncharacterized protein</fullName>
    </submittedName>
</protein>
<organism evidence="2 3">
    <name type="scientific">Lasiosphaeria miniovina</name>
    <dbReference type="NCBI Taxonomy" id="1954250"/>
    <lineage>
        <taxon>Eukaryota</taxon>
        <taxon>Fungi</taxon>
        <taxon>Dikarya</taxon>
        <taxon>Ascomycota</taxon>
        <taxon>Pezizomycotina</taxon>
        <taxon>Sordariomycetes</taxon>
        <taxon>Sordariomycetidae</taxon>
        <taxon>Sordariales</taxon>
        <taxon>Lasiosphaeriaceae</taxon>
        <taxon>Lasiosphaeria</taxon>
    </lineage>
</organism>
<gene>
    <name evidence="2" type="ORF">B0T26DRAFT_680026</name>
</gene>
<evidence type="ECO:0000313" key="2">
    <source>
        <dbReference type="EMBL" id="KAK0706325.1"/>
    </source>
</evidence>
<dbReference type="AlphaFoldDB" id="A0AA40DKB1"/>
<feature type="compositionally biased region" description="Basic and acidic residues" evidence="1">
    <location>
        <begin position="29"/>
        <end position="41"/>
    </location>
</feature>
<keyword evidence="3" id="KW-1185">Reference proteome</keyword>
<evidence type="ECO:0000256" key="1">
    <source>
        <dbReference type="SAM" id="MobiDB-lite"/>
    </source>
</evidence>
<dbReference type="EMBL" id="JAUIRO010000007">
    <property type="protein sequence ID" value="KAK0706325.1"/>
    <property type="molecule type" value="Genomic_DNA"/>
</dbReference>
<dbReference type="Proteomes" id="UP001172101">
    <property type="component" value="Unassembled WGS sequence"/>
</dbReference>
<evidence type="ECO:0000313" key="3">
    <source>
        <dbReference type="Proteomes" id="UP001172101"/>
    </source>
</evidence>
<feature type="region of interest" description="Disordered" evidence="1">
    <location>
        <begin position="1"/>
        <end position="51"/>
    </location>
</feature>
<sequence length="163" mass="18859">MQKRSKGHMEPPRTKVIRRRIRYSHLRRHEPDFLSRARDPSGELPKTGGKLARHKYTPTQARRQAAVFQSPYIVPGREMDGFRFKTQRTAGGFTDLQVTVRVPVGPTYYVTHTADQSLHSSGIRWYDQAFAHLTAARRDPMMKPSWIRNLLVHSLTASLVYYP</sequence>
<accession>A0AA40DKB1</accession>
<dbReference type="GeneID" id="85323710"/>
<comment type="caution">
    <text evidence="2">The sequence shown here is derived from an EMBL/GenBank/DDBJ whole genome shotgun (WGS) entry which is preliminary data.</text>
</comment>
<proteinExistence type="predicted"/>
<dbReference type="RefSeq" id="XP_060291419.1">
    <property type="nucleotide sequence ID" value="XM_060440440.1"/>
</dbReference>
<name>A0AA40DKB1_9PEZI</name>
<reference evidence="2" key="1">
    <citation type="submission" date="2023-06" db="EMBL/GenBank/DDBJ databases">
        <title>Genome-scale phylogeny and comparative genomics of the fungal order Sordariales.</title>
        <authorList>
            <consortium name="Lawrence Berkeley National Laboratory"/>
            <person name="Hensen N."/>
            <person name="Bonometti L."/>
            <person name="Westerberg I."/>
            <person name="Brannstrom I.O."/>
            <person name="Guillou S."/>
            <person name="Cros-Aarteil S."/>
            <person name="Calhoun S."/>
            <person name="Haridas S."/>
            <person name="Kuo A."/>
            <person name="Mondo S."/>
            <person name="Pangilinan J."/>
            <person name="Riley R."/>
            <person name="LaButti K."/>
            <person name="Andreopoulos B."/>
            <person name="Lipzen A."/>
            <person name="Chen C."/>
            <person name="Yanf M."/>
            <person name="Daum C."/>
            <person name="Ng V."/>
            <person name="Clum A."/>
            <person name="Steindorff A."/>
            <person name="Ohm R."/>
            <person name="Martin F."/>
            <person name="Silar P."/>
            <person name="Natvig D."/>
            <person name="Lalanne C."/>
            <person name="Gautier V."/>
            <person name="Ament-velasquez S.L."/>
            <person name="Kruys A."/>
            <person name="Hutchinson M.I."/>
            <person name="Powell A.J."/>
            <person name="Barry K."/>
            <person name="Miller A.N."/>
            <person name="Grigoriev I.V."/>
            <person name="Debuchy R."/>
            <person name="Gladieux P."/>
            <person name="Thoren M.H."/>
            <person name="Johannesson H."/>
        </authorList>
    </citation>
    <scope>NUCLEOTIDE SEQUENCE</scope>
    <source>
        <strain evidence="2">SMH2392-1A</strain>
    </source>
</reference>